<keyword evidence="6" id="KW-0812">Transmembrane</keyword>
<keyword evidence="5" id="KW-0503">Monooxygenase</keyword>
<dbReference type="PRINTS" id="PR00463">
    <property type="entry name" value="EP450I"/>
</dbReference>
<keyword evidence="2 4" id="KW-0479">Metal-binding</keyword>
<keyword evidence="3 4" id="KW-0408">Iron</keyword>
<dbReference type="PRINTS" id="PR00385">
    <property type="entry name" value="P450"/>
</dbReference>
<accession>A0A3N4KIJ7</accession>
<dbReference type="InterPro" id="IPR001128">
    <property type="entry name" value="Cyt_P450"/>
</dbReference>
<keyword evidence="4 5" id="KW-0349">Heme</keyword>
<dbReference type="EMBL" id="ML119143">
    <property type="protein sequence ID" value="RPB10373.1"/>
    <property type="molecule type" value="Genomic_DNA"/>
</dbReference>
<evidence type="ECO:0000313" key="7">
    <source>
        <dbReference type="EMBL" id="RPB10373.1"/>
    </source>
</evidence>
<dbReference type="STRING" id="1392247.A0A3N4KIJ7"/>
<feature type="binding site" description="axial binding residue" evidence="4">
    <location>
        <position position="450"/>
    </location>
    <ligand>
        <name>heme</name>
        <dbReference type="ChEBI" id="CHEBI:30413"/>
    </ligand>
    <ligandPart>
        <name>Fe</name>
        <dbReference type="ChEBI" id="CHEBI:18248"/>
    </ligandPart>
</feature>
<dbReference type="GO" id="GO:0004497">
    <property type="term" value="F:monooxygenase activity"/>
    <property type="evidence" value="ECO:0007669"/>
    <property type="project" value="UniProtKB-KW"/>
</dbReference>
<evidence type="ECO:0000256" key="1">
    <source>
        <dbReference type="ARBA" id="ARBA00001971"/>
    </source>
</evidence>
<keyword evidence="6" id="KW-0472">Membrane</keyword>
<dbReference type="SUPFAM" id="SSF48264">
    <property type="entry name" value="Cytochrome P450"/>
    <property type="match status" value="1"/>
</dbReference>
<dbReference type="InParanoid" id="A0A3N4KIJ7"/>
<dbReference type="Gene3D" id="1.10.630.10">
    <property type="entry name" value="Cytochrome P450"/>
    <property type="match status" value="1"/>
</dbReference>
<dbReference type="InterPro" id="IPR017972">
    <property type="entry name" value="Cyt_P450_CS"/>
</dbReference>
<dbReference type="OrthoDB" id="1470350at2759"/>
<evidence type="ECO:0000256" key="2">
    <source>
        <dbReference type="ARBA" id="ARBA00022723"/>
    </source>
</evidence>
<dbReference type="PROSITE" id="PS00086">
    <property type="entry name" value="CYTOCHROME_P450"/>
    <property type="match status" value="1"/>
</dbReference>
<dbReference type="PANTHER" id="PTHR24305">
    <property type="entry name" value="CYTOCHROME P450"/>
    <property type="match status" value="1"/>
</dbReference>
<name>A0A3N4KIJ7_9PEZI</name>
<dbReference type="GO" id="GO:0005506">
    <property type="term" value="F:iron ion binding"/>
    <property type="evidence" value="ECO:0007669"/>
    <property type="project" value="InterPro"/>
</dbReference>
<dbReference type="GO" id="GO:0016705">
    <property type="term" value="F:oxidoreductase activity, acting on paired donors, with incorporation or reduction of molecular oxygen"/>
    <property type="evidence" value="ECO:0007669"/>
    <property type="project" value="InterPro"/>
</dbReference>
<dbReference type="InterPro" id="IPR050121">
    <property type="entry name" value="Cytochrome_P450_monoxygenase"/>
</dbReference>
<dbReference type="AlphaFoldDB" id="A0A3N4KIJ7"/>
<dbReference type="InterPro" id="IPR002401">
    <property type="entry name" value="Cyt_P450_E_grp-I"/>
</dbReference>
<keyword evidence="6" id="KW-1133">Transmembrane helix</keyword>
<dbReference type="Proteomes" id="UP000277580">
    <property type="component" value="Unassembled WGS sequence"/>
</dbReference>
<dbReference type="InterPro" id="IPR036396">
    <property type="entry name" value="Cyt_P450_sf"/>
</dbReference>
<protein>
    <submittedName>
        <fullName evidence="7">Cytochrome P450</fullName>
    </submittedName>
</protein>
<reference evidence="7 8" key="1">
    <citation type="journal article" date="2018" name="Nat. Ecol. Evol.">
        <title>Pezizomycetes genomes reveal the molecular basis of ectomycorrhizal truffle lifestyle.</title>
        <authorList>
            <person name="Murat C."/>
            <person name="Payen T."/>
            <person name="Noel B."/>
            <person name="Kuo A."/>
            <person name="Morin E."/>
            <person name="Chen J."/>
            <person name="Kohler A."/>
            <person name="Krizsan K."/>
            <person name="Balestrini R."/>
            <person name="Da Silva C."/>
            <person name="Montanini B."/>
            <person name="Hainaut M."/>
            <person name="Levati E."/>
            <person name="Barry K.W."/>
            <person name="Belfiori B."/>
            <person name="Cichocki N."/>
            <person name="Clum A."/>
            <person name="Dockter R.B."/>
            <person name="Fauchery L."/>
            <person name="Guy J."/>
            <person name="Iotti M."/>
            <person name="Le Tacon F."/>
            <person name="Lindquist E.A."/>
            <person name="Lipzen A."/>
            <person name="Malagnac F."/>
            <person name="Mello A."/>
            <person name="Molinier V."/>
            <person name="Miyauchi S."/>
            <person name="Poulain J."/>
            <person name="Riccioni C."/>
            <person name="Rubini A."/>
            <person name="Sitrit Y."/>
            <person name="Splivallo R."/>
            <person name="Traeger S."/>
            <person name="Wang M."/>
            <person name="Zifcakova L."/>
            <person name="Wipf D."/>
            <person name="Zambonelli A."/>
            <person name="Paolocci F."/>
            <person name="Nowrousian M."/>
            <person name="Ottonello S."/>
            <person name="Baldrian P."/>
            <person name="Spatafora J.W."/>
            <person name="Henrissat B."/>
            <person name="Nagy L.G."/>
            <person name="Aury J.M."/>
            <person name="Wincker P."/>
            <person name="Grigoriev I.V."/>
            <person name="Bonfante P."/>
            <person name="Martin F.M."/>
        </authorList>
    </citation>
    <scope>NUCLEOTIDE SEQUENCE [LARGE SCALE GENOMIC DNA]</scope>
    <source>
        <strain evidence="7 8">CCBAS932</strain>
    </source>
</reference>
<evidence type="ECO:0000256" key="4">
    <source>
        <dbReference type="PIRSR" id="PIRSR602401-1"/>
    </source>
</evidence>
<evidence type="ECO:0000256" key="6">
    <source>
        <dbReference type="SAM" id="Phobius"/>
    </source>
</evidence>
<evidence type="ECO:0000313" key="8">
    <source>
        <dbReference type="Proteomes" id="UP000277580"/>
    </source>
</evidence>
<comment type="similarity">
    <text evidence="5">Belongs to the cytochrome P450 family.</text>
</comment>
<keyword evidence="8" id="KW-1185">Reference proteome</keyword>
<organism evidence="7 8">
    <name type="scientific">Morchella conica CCBAS932</name>
    <dbReference type="NCBI Taxonomy" id="1392247"/>
    <lineage>
        <taxon>Eukaryota</taxon>
        <taxon>Fungi</taxon>
        <taxon>Dikarya</taxon>
        <taxon>Ascomycota</taxon>
        <taxon>Pezizomycotina</taxon>
        <taxon>Pezizomycetes</taxon>
        <taxon>Pezizales</taxon>
        <taxon>Morchellaceae</taxon>
        <taxon>Morchella</taxon>
    </lineage>
</organism>
<gene>
    <name evidence="7" type="ORF">P167DRAFT_525718</name>
</gene>
<comment type="cofactor">
    <cofactor evidence="1 4">
        <name>heme</name>
        <dbReference type="ChEBI" id="CHEBI:30413"/>
    </cofactor>
</comment>
<evidence type="ECO:0000256" key="5">
    <source>
        <dbReference type="RuleBase" id="RU000461"/>
    </source>
</evidence>
<dbReference type="CDD" id="cd11060">
    <property type="entry name" value="CYP57A1-like"/>
    <property type="match status" value="1"/>
</dbReference>
<dbReference type="Pfam" id="PF00067">
    <property type="entry name" value="p450"/>
    <property type="match status" value="1"/>
</dbReference>
<keyword evidence="5" id="KW-0560">Oxidoreductase</keyword>
<evidence type="ECO:0000256" key="3">
    <source>
        <dbReference type="ARBA" id="ARBA00023004"/>
    </source>
</evidence>
<dbReference type="GO" id="GO:0020037">
    <property type="term" value="F:heme binding"/>
    <property type="evidence" value="ECO:0007669"/>
    <property type="project" value="InterPro"/>
</dbReference>
<proteinExistence type="inferred from homology"/>
<feature type="transmembrane region" description="Helical" evidence="6">
    <location>
        <begin position="6"/>
        <end position="26"/>
    </location>
</feature>
<sequence>MDAILTPNWGLVLLISPFLFLIAVGIRNRYFHPLSCFPGPFLASTGPLYSMWASNTGREHEIIASLHKKYGPIVRYQSDMLQFAEAGMVPVIYSRYANKTEFNRINLPGQVPGVAGLIEHKEHSARRKQIASMYSMSAAKQVEDMVDMRIMEFKSRVREKYVGVGKKLDFARWTQYFAYDVISEVAFGKPLGFMASNSDVHNLIASAHNGLVVLVTLARSDWLKKAVRHPLVMKYFTPAMSKETGIGRLLEERDTIVAERINEQSTGAHIGKRADLMQHLLNTRDTAAPLTLNEIKAELLVVMFAGSDTTAATLRGILLNLLHTPSYYQTLISEIDAYTAARPPFSVISYDDAYALPYLTACIKESMRFSPATPSILPRYPNKGGLTLADGRYIPEFTKMTVNARVCQRDPKVYGEDADVYNPQRWLEGGDKVREMERHDIHFGAGSRTCLGKNIAYLELWKMTFEFFRTFKPTIVEPEKMTIRNIGLLVHDKLYVQLEERA</sequence>
<dbReference type="PANTHER" id="PTHR24305:SF85">
    <property type="entry name" value="P450, PUTATIVE (EUROFUNG)-RELATED"/>
    <property type="match status" value="1"/>
</dbReference>